<organism evidence="2 3">
    <name type="scientific">Azospirillum argentinense</name>
    <dbReference type="NCBI Taxonomy" id="2970906"/>
    <lineage>
        <taxon>Bacteria</taxon>
        <taxon>Pseudomonadati</taxon>
        <taxon>Pseudomonadota</taxon>
        <taxon>Alphaproteobacteria</taxon>
        <taxon>Rhodospirillales</taxon>
        <taxon>Azospirillaceae</taxon>
        <taxon>Azospirillum</taxon>
    </lineage>
</organism>
<evidence type="ECO:0000313" key="2">
    <source>
        <dbReference type="EMBL" id="KAA1053746.1"/>
    </source>
</evidence>
<dbReference type="AlphaFoldDB" id="A0A5B0KPD3"/>
<accession>A0A5B0KPD3</accession>
<feature type="transmembrane region" description="Helical" evidence="1">
    <location>
        <begin position="31"/>
        <end position="49"/>
    </location>
</feature>
<protein>
    <submittedName>
        <fullName evidence="2">Uncharacterized protein</fullName>
    </submittedName>
</protein>
<evidence type="ECO:0000313" key="3">
    <source>
        <dbReference type="Proteomes" id="UP000325333"/>
    </source>
</evidence>
<name>A0A5B0KPD3_9PROT</name>
<dbReference type="RefSeq" id="WP_172428794.1">
    <property type="nucleotide sequence ID" value="NZ_POWG01000038.1"/>
</dbReference>
<feature type="transmembrane region" description="Helical" evidence="1">
    <location>
        <begin position="6"/>
        <end position="24"/>
    </location>
</feature>
<gene>
    <name evidence="2" type="ORF">FH063_002328</name>
</gene>
<keyword evidence="1" id="KW-0472">Membrane</keyword>
<reference evidence="2 3" key="1">
    <citation type="submission" date="2019-07" db="EMBL/GenBank/DDBJ databases">
        <title>Genome sequencing of the stress-tolerant strain Azospirillum brasilense Az19.</title>
        <authorList>
            <person name="Maroniche G.A."/>
            <person name="Garcia J.E."/>
            <person name="Pagnussat L."/>
            <person name="Amenta M."/>
            <person name="Creus C.M."/>
        </authorList>
    </citation>
    <scope>NUCLEOTIDE SEQUENCE [LARGE SCALE GENOMIC DNA]</scope>
    <source>
        <strain evidence="2 3">Az19</strain>
    </source>
</reference>
<keyword evidence="1" id="KW-1133">Transmembrane helix</keyword>
<dbReference type="Proteomes" id="UP000325333">
    <property type="component" value="Unassembled WGS sequence"/>
</dbReference>
<dbReference type="EMBL" id="VEWN01000013">
    <property type="protein sequence ID" value="KAA1053746.1"/>
    <property type="molecule type" value="Genomic_DNA"/>
</dbReference>
<keyword evidence="1" id="KW-0812">Transmembrane</keyword>
<sequence>MSQSQVGLFIAAASVIAVSVALYRRGRLSEAGLGGVLVGIAAVVAWMLSSP</sequence>
<evidence type="ECO:0000256" key="1">
    <source>
        <dbReference type="SAM" id="Phobius"/>
    </source>
</evidence>
<comment type="caution">
    <text evidence="2">The sequence shown here is derived from an EMBL/GenBank/DDBJ whole genome shotgun (WGS) entry which is preliminary data.</text>
</comment>
<proteinExistence type="predicted"/>